<proteinExistence type="predicted"/>
<feature type="transmembrane region" description="Helical" evidence="6">
    <location>
        <begin position="74"/>
        <end position="97"/>
    </location>
</feature>
<keyword evidence="3 6" id="KW-1133">Transmembrane helix</keyword>
<evidence type="ECO:0000256" key="5">
    <source>
        <dbReference type="SAM" id="MobiDB-lite"/>
    </source>
</evidence>
<dbReference type="AlphaFoldDB" id="A0A0L0S5G8"/>
<keyword evidence="8" id="KW-1185">Reference proteome</keyword>
<evidence type="ECO:0000256" key="2">
    <source>
        <dbReference type="ARBA" id="ARBA00022692"/>
    </source>
</evidence>
<feature type="transmembrane region" description="Helical" evidence="6">
    <location>
        <begin position="147"/>
        <end position="165"/>
    </location>
</feature>
<feature type="transmembrane region" description="Helical" evidence="6">
    <location>
        <begin position="318"/>
        <end position="340"/>
    </location>
</feature>
<dbReference type="InterPro" id="IPR040254">
    <property type="entry name" value="Ecm3-like"/>
</dbReference>
<protein>
    <recommendedName>
        <fullName evidence="9">Auxin efflux carrier</fullName>
    </recommendedName>
</protein>
<dbReference type="Pfam" id="PF03547">
    <property type="entry name" value="Mem_trans"/>
    <property type="match status" value="1"/>
</dbReference>
<dbReference type="OMA" id="TAQFIDT"/>
<dbReference type="STRING" id="578462.A0A0L0S5G8"/>
<evidence type="ECO:0000256" key="4">
    <source>
        <dbReference type="ARBA" id="ARBA00023136"/>
    </source>
</evidence>
<evidence type="ECO:0000313" key="7">
    <source>
        <dbReference type="EMBL" id="KNE57700.1"/>
    </source>
</evidence>
<feature type="compositionally biased region" description="Low complexity" evidence="5">
    <location>
        <begin position="235"/>
        <end position="246"/>
    </location>
</feature>
<dbReference type="GO" id="GO:0016020">
    <property type="term" value="C:membrane"/>
    <property type="evidence" value="ECO:0007669"/>
    <property type="project" value="UniProtKB-SubCell"/>
</dbReference>
<dbReference type="PANTHER" id="PTHR31274:SF1">
    <property type="entry name" value="AGL149CP"/>
    <property type="match status" value="1"/>
</dbReference>
<evidence type="ECO:0008006" key="9">
    <source>
        <dbReference type="Google" id="ProtNLM"/>
    </source>
</evidence>
<comment type="subcellular location">
    <subcellularLocation>
        <location evidence="1">Membrane</location>
        <topology evidence="1">Multi-pass membrane protein</topology>
    </subcellularLocation>
</comment>
<dbReference type="eggNOG" id="KOG2722">
    <property type="taxonomic scope" value="Eukaryota"/>
</dbReference>
<dbReference type="PANTHER" id="PTHR31274">
    <property type="entry name" value="PROTEIN ECM3"/>
    <property type="match status" value="1"/>
</dbReference>
<feature type="transmembrane region" description="Helical" evidence="6">
    <location>
        <begin position="424"/>
        <end position="447"/>
    </location>
</feature>
<dbReference type="InterPro" id="IPR004776">
    <property type="entry name" value="Mem_transp_PIN-like"/>
</dbReference>
<name>A0A0L0S5G8_ALLM3</name>
<evidence type="ECO:0000256" key="3">
    <source>
        <dbReference type="ARBA" id="ARBA00022989"/>
    </source>
</evidence>
<dbReference type="GO" id="GO:0055085">
    <property type="term" value="P:transmembrane transport"/>
    <property type="evidence" value="ECO:0007669"/>
    <property type="project" value="InterPro"/>
</dbReference>
<keyword evidence="2 6" id="KW-0812">Transmembrane</keyword>
<feature type="transmembrane region" description="Helical" evidence="6">
    <location>
        <begin position="49"/>
        <end position="68"/>
    </location>
</feature>
<gene>
    <name evidence="7" type="ORF">AMAG_04559</name>
</gene>
<feature type="compositionally biased region" description="Acidic residues" evidence="5">
    <location>
        <begin position="202"/>
        <end position="214"/>
    </location>
</feature>
<feature type="transmembrane region" description="Helical" evidence="6">
    <location>
        <begin position="277"/>
        <end position="298"/>
    </location>
</feature>
<dbReference type="Proteomes" id="UP000054350">
    <property type="component" value="Unassembled WGS sequence"/>
</dbReference>
<feature type="transmembrane region" description="Helical" evidence="6">
    <location>
        <begin position="118"/>
        <end position="141"/>
    </location>
</feature>
<reference evidence="8" key="2">
    <citation type="submission" date="2009-11" db="EMBL/GenBank/DDBJ databases">
        <title>The Genome Sequence of Allomyces macrogynus strain ATCC 38327.</title>
        <authorList>
            <consortium name="The Broad Institute Genome Sequencing Platform"/>
            <person name="Russ C."/>
            <person name="Cuomo C."/>
            <person name="Shea T."/>
            <person name="Young S.K."/>
            <person name="Zeng Q."/>
            <person name="Koehrsen M."/>
            <person name="Haas B."/>
            <person name="Borodovsky M."/>
            <person name="Guigo R."/>
            <person name="Alvarado L."/>
            <person name="Berlin A."/>
            <person name="Borenstein D."/>
            <person name="Chen Z."/>
            <person name="Engels R."/>
            <person name="Freedman E."/>
            <person name="Gellesch M."/>
            <person name="Goldberg J."/>
            <person name="Griggs A."/>
            <person name="Gujja S."/>
            <person name="Heiman D."/>
            <person name="Hepburn T."/>
            <person name="Howarth C."/>
            <person name="Jen D."/>
            <person name="Larson L."/>
            <person name="Lewis B."/>
            <person name="Mehta T."/>
            <person name="Park D."/>
            <person name="Pearson M."/>
            <person name="Roberts A."/>
            <person name="Saif S."/>
            <person name="Shenoy N."/>
            <person name="Sisk P."/>
            <person name="Stolte C."/>
            <person name="Sykes S."/>
            <person name="Walk T."/>
            <person name="White J."/>
            <person name="Yandava C."/>
            <person name="Burger G."/>
            <person name="Gray M.W."/>
            <person name="Holland P.W.H."/>
            <person name="King N."/>
            <person name="Lang F.B.F."/>
            <person name="Roger A.J."/>
            <person name="Ruiz-Trillo I."/>
            <person name="Lander E."/>
            <person name="Nusbaum C."/>
        </authorList>
    </citation>
    <scope>NUCLEOTIDE SEQUENCE [LARGE SCALE GENOMIC DNA]</scope>
    <source>
        <strain evidence="8">ATCC 38327</strain>
    </source>
</reference>
<accession>A0A0L0S5G8</accession>
<dbReference type="VEuPathDB" id="FungiDB:AMAG_04559"/>
<evidence type="ECO:0000313" key="8">
    <source>
        <dbReference type="Proteomes" id="UP000054350"/>
    </source>
</evidence>
<sequence>MSSSSVSLGVAIWAGARAMLKLFAVLGAGALTFRLGLFDRATIKTMGKMFVHVYLPALIFAKTAVAITPTNAPYILLLVIFASGYLALGHLVGYLLYRVLPDGWLPAHFRTSIVSIAAYGNHGDFVLSIIASVGAAAPFAPGDADRGIAYVSVWYAVFNVWFYAIGIQCIERDFRGFAVTAVDHLDSDLLDGVVVKEPTPVTDEDDDENNEGESAEGIRMRSPALLSAPDHSPRARSASTSSSAPFSAPPPPLSTPRQPAWSRTLLKIWTHPVVRSFLLPPNIALALGLIVALTPISKWMIPIASGPPLGWLYDASQFLGQAAIPLSMTLVGAALTTIDADRAALKRIENRGVLISAAALALYRLVLVPVIGIAIVQAATKAGWVPKDDLMLRFVLMVEACVPTAQICIIMTQFYHPRGESKEAALVMLVQYLASFFTVTIALAYIYTILT</sequence>
<feature type="transmembrane region" description="Helical" evidence="6">
    <location>
        <begin position="390"/>
        <end position="412"/>
    </location>
</feature>
<dbReference type="OrthoDB" id="435607at2759"/>
<keyword evidence="4 6" id="KW-0472">Membrane</keyword>
<feature type="transmembrane region" description="Helical" evidence="6">
    <location>
        <begin position="352"/>
        <end position="378"/>
    </location>
</feature>
<feature type="region of interest" description="Disordered" evidence="5">
    <location>
        <begin position="198"/>
        <end position="258"/>
    </location>
</feature>
<reference evidence="7 8" key="1">
    <citation type="submission" date="2009-11" db="EMBL/GenBank/DDBJ databases">
        <title>Annotation of Allomyces macrogynus ATCC 38327.</title>
        <authorList>
            <consortium name="The Broad Institute Genome Sequencing Platform"/>
            <person name="Russ C."/>
            <person name="Cuomo C."/>
            <person name="Burger G."/>
            <person name="Gray M.W."/>
            <person name="Holland P.W.H."/>
            <person name="King N."/>
            <person name="Lang F.B.F."/>
            <person name="Roger A.J."/>
            <person name="Ruiz-Trillo I."/>
            <person name="Young S.K."/>
            <person name="Zeng Q."/>
            <person name="Gargeya S."/>
            <person name="Fitzgerald M."/>
            <person name="Haas B."/>
            <person name="Abouelleil A."/>
            <person name="Alvarado L."/>
            <person name="Arachchi H.M."/>
            <person name="Berlin A."/>
            <person name="Chapman S.B."/>
            <person name="Gearin G."/>
            <person name="Goldberg J."/>
            <person name="Griggs A."/>
            <person name="Gujja S."/>
            <person name="Hansen M."/>
            <person name="Heiman D."/>
            <person name="Howarth C."/>
            <person name="Larimer J."/>
            <person name="Lui A."/>
            <person name="MacDonald P.J.P."/>
            <person name="McCowen C."/>
            <person name="Montmayeur A."/>
            <person name="Murphy C."/>
            <person name="Neiman D."/>
            <person name="Pearson M."/>
            <person name="Priest M."/>
            <person name="Roberts A."/>
            <person name="Saif S."/>
            <person name="Shea T."/>
            <person name="Sisk P."/>
            <person name="Stolte C."/>
            <person name="Sykes S."/>
            <person name="Wortman J."/>
            <person name="Nusbaum C."/>
            <person name="Birren B."/>
        </authorList>
    </citation>
    <scope>NUCLEOTIDE SEQUENCE [LARGE SCALE GENOMIC DNA]</scope>
    <source>
        <strain evidence="7 8">ATCC 38327</strain>
    </source>
</reference>
<evidence type="ECO:0000256" key="6">
    <source>
        <dbReference type="SAM" id="Phobius"/>
    </source>
</evidence>
<feature type="transmembrane region" description="Helical" evidence="6">
    <location>
        <begin position="12"/>
        <end position="37"/>
    </location>
</feature>
<dbReference type="EMBL" id="GG745332">
    <property type="protein sequence ID" value="KNE57700.1"/>
    <property type="molecule type" value="Genomic_DNA"/>
</dbReference>
<evidence type="ECO:0000256" key="1">
    <source>
        <dbReference type="ARBA" id="ARBA00004141"/>
    </source>
</evidence>
<organism evidence="7 8">
    <name type="scientific">Allomyces macrogynus (strain ATCC 38327)</name>
    <name type="common">Allomyces javanicus var. macrogynus</name>
    <dbReference type="NCBI Taxonomy" id="578462"/>
    <lineage>
        <taxon>Eukaryota</taxon>
        <taxon>Fungi</taxon>
        <taxon>Fungi incertae sedis</taxon>
        <taxon>Blastocladiomycota</taxon>
        <taxon>Blastocladiomycetes</taxon>
        <taxon>Blastocladiales</taxon>
        <taxon>Blastocladiaceae</taxon>
        <taxon>Allomyces</taxon>
    </lineage>
</organism>